<dbReference type="SUPFAM" id="SSF50685">
    <property type="entry name" value="Barwin-like endoglucanases"/>
    <property type="match status" value="1"/>
</dbReference>
<feature type="compositionally biased region" description="Basic and acidic residues" evidence="2">
    <location>
        <begin position="117"/>
        <end position="139"/>
    </location>
</feature>
<sequence>MVKNSLSKRGVSGRRIALVGTLSALIVTNGGLWYESKMDYDRLESTYSTTKANLLKQEGKVAQQEKEIENLNSNLKTVSKEKETIIDEKESVTQEKNSLTQERDALIQEKQNLEAELKAEREKNSAKKTKEYSDAKEPEVQSAPQTKAEGGSGGYQGWNKVNVEATGYSNVADELGGGDLTAIGTGVRWGVIAVDPNVIPLGSKVYIPAFGQTFIAEDTGGMIKGNRIDVFFNHGDQARTWGRKNIEVYVQPK</sequence>
<organism evidence="5 6">
    <name type="scientific">Bacillus cereus</name>
    <dbReference type="NCBI Taxonomy" id="1396"/>
    <lineage>
        <taxon>Bacteria</taxon>
        <taxon>Bacillati</taxon>
        <taxon>Bacillota</taxon>
        <taxon>Bacilli</taxon>
        <taxon>Bacillales</taxon>
        <taxon>Bacillaceae</taxon>
        <taxon>Bacillus</taxon>
        <taxon>Bacillus cereus group</taxon>
    </lineage>
</organism>
<keyword evidence="3" id="KW-0472">Membrane</keyword>
<keyword evidence="1" id="KW-0732">Signal</keyword>
<dbReference type="AlphaFoldDB" id="A0A9X6YMI5"/>
<evidence type="ECO:0000313" key="5">
    <source>
        <dbReference type="EMBL" id="PEN97785.1"/>
    </source>
</evidence>
<dbReference type="GO" id="GO:0019867">
    <property type="term" value="C:outer membrane"/>
    <property type="evidence" value="ECO:0007669"/>
    <property type="project" value="InterPro"/>
</dbReference>
<evidence type="ECO:0000256" key="1">
    <source>
        <dbReference type="ARBA" id="ARBA00022729"/>
    </source>
</evidence>
<dbReference type="InterPro" id="IPR051933">
    <property type="entry name" value="Resuscitation_pf_RpfB"/>
</dbReference>
<dbReference type="Pfam" id="PF06725">
    <property type="entry name" value="3D"/>
    <property type="match status" value="1"/>
</dbReference>
<evidence type="ECO:0000256" key="3">
    <source>
        <dbReference type="SAM" id="Phobius"/>
    </source>
</evidence>
<evidence type="ECO:0000259" key="4">
    <source>
        <dbReference type="Pfam" id="PF06725"/>
    </source>
</evidence>
<feature type="domain" description="3D" evidence="4">
    <location>
        <begin position="191"/>
        <end position="250"/>
    </location>
</feature>
<feature type="transmembrane region" description="Helical" evidence="3">
    <location>
        <begin position="16"/>
        <end position="34"/>
    </location>
</feature>
<keyword evidence="3" id="KW-1133">Transmembrane helix</keyword>
<dbReference type="Gene3D" id="2.40.40.10">
    <property type="entry name" value="RlpA-like domain"/>
    <property type="match status" value="1"/>
</dbReference>
<dbReference type="GO" id="GO:0004553">
    <property type="term" value="F:hydrolase activity, hydrolyzing O-glycosyl compounds"/>
    <property type="evidence" value="ECO:0007669"/>
    <property type="project" value="InterPro"/>
</dbReference>
<keyword evidence="3" id="KW-0812">Transmembrane</keyword>
<reference evidence="5 6" key="1">
    <citation type="submission" date="2017-09" db="EMBL/GenBank/DDBJ databases">
        <title>Large-scale bioinformatics analysis of Bacillus genomes uncovers conserved roles of natural products in bacterial physiology.</title>
        <authorList>
            <consortium name="Agbiome Team Llc"/>
            <person name="Bleich R.M."/>
            <person name="Kirk G.J."/>
            <person name="Santa Maria K.C."/>
            <person name="Allen S.E."/>
            <person name="Farag S."/>
            <person name="Shank E.A."/>
            <person name="Bowers A."/>
        </authorList>
    </citation>
    <scope>NUCLEOTIDE SEQUENCE [LARGE SCALE GENOMIC DNA]</scope>
    <source>
        <strain evidence="5 6">AFS027647</strain>
    </source>
</reference>
<dbReference type="Proteomes" id="UP000220691">
    <property type="component" value="Unassembled WGS sequence"/>
</dbReference>
<dbReference type="InterPro" id="IPR010611">
    <property type="entry name" value="3D_dom"/>
</dbReference>
<dbReference type="PANTHER" id="PTHR39160:SF4">
    <property type="entry name" value="RESUSCITATION-PROMOTING FACTOR RPFB"/>
    <property type="match status" value="1"/>
</dbReference>
<dbReference type="EMBL" id="NUAN01000071">
    <property type="protein sequence ID" value="PEN97785.1"/>
    <property type="molecule type" value="Genomic_DNA"/>
</dbReference>
<dbReference type="PANTHER" id="PTHR39160">
    <property type="entry name" value="CELL WALL-BINDING PROTEIN YOCH"/>
    <property type="match status" value="1"/>
</dbReference>
<name>A0A9X6YMI5_BACCE</name>
<accession>A0A9X6YMI5</accession>
<dbReference type="GO" id="GO:0009254">
    <property type="term" value="P:peptidoglycan turnover"/>
    <property type="evidence" value="ECO:0007669"/>
    <property type="project" value="InterPro"/>
</dbReference>
<gene>
    <name evidence="5" type="ORF">CN553_12095</name>
</gene>
<comment type="caution">
    <text evidence="5">The sequence shown here is derived from an EMBL/GenBank/DDBJ whole genome shotgun (WGS) entry which is preliminary data.</text>
</comment>
<proteinExistence type="predicted"/>
<protein>
    <recommendedName>
        <fullName evidence="4">3D domain-containing protein</fullName>
    </recommendedName>
</protein>
<feature type="region of interest" description="Disordered" evidence="2">
    <location>
        <begin position="117"/>
        <end position="156"/>
    </location>
</feature>
<dbReference type="RefSeq" id="WP_098126385.1">
    <property type="nucleotide sequence ID" value="NZ_NUAN01000071.1"/>
</dbReference>
<evidence type="ECO:0000313" key="6">
    <source>
        <dbReference type="Proteomes" id="UP000220691"/>
    </source>
</evidence>
<evidence type="ECO:0000256" key="2">
    <source>
        <dbReference type="SAM" id="MobiDB-lite"/>
    </source>
</evidence>
<dbReference type="InterPro" id="IPR036908">
    <property type="entry name" value="RlpA-like_sf"/>
</dbReference>
<dbReference type="CDD" id="cd14667">
    <property type="entry name" value="3D_containing_proteins"/>
    <property type="match status" value="1"/>
</dbReference>
<dbReference type="InterPro" id="IPR059180">
    <property type="entry name" value="3D_YorM"/>
</dbReference>